<feature type="signal peptide" evidence="1">
    <location>
        <begin position="1"/>
        <end position="23"/>
    </location>
</feature>
<feature type="domain" description="Fibronectin type-III" evidence="2">
    <location>
        <begin position="550"/>
        <end position="644"/>
    </location>
</feature>
<evidence type="ECO:0000313" key="4">
    <source>
        <dbReference type="Proteomes" id="UP001235760"/>
    </source>
</evidence>
<organism evidence="3 4">
    <name type="scientific">Leptothrix discophora</name>
    <dbReference type="NCBI Taxonomy" id="89"/>
    <lineage>
        <taxon>Bacteria</taxon>
        <taxon>Pseudomonadati</taxon>
        <taxon>Pseudomonadota</taxon>
        <taxon>Betaproteobacteria</taxon>
        <taxon>Burkholderiales</taxon>
        <taxon>Sphaerotilaceae</taxon>
        <taxon>Leptothrix</taxon>
    </lineage>
</organism>
<dbReference type="SUPFAM" id="SSF49265">
    <property type="entry name" value="Fibronectin type III"/>
    <property type="match status" value="2"/>
</dbReference>
<gene>
    <name evidence="3" type="ORF">Q8X39_07935</name>
</gene>
<dbReference type="InterPro" id="IPR013783">
    <property type="entry name" value="Ig-like_fold"/>
</dbReference>
<dbReference type="Gene3D" id="2.60.40.10">
    <property type="entry name" value="Immunoglobulins"/>
    <property type="match status" value="2"/>
</dbReference>
<dbReference type="RefSeq" id="WP_305749111.1">
    <property type="nucleotide sequence ID" value="NZ_JAUZEE010000003.1"/>
</dbReference>
<dbReference type="InterPro" id="IPR003961">
    <property type="entry name" value="FN3_dom"/>
</dbReference>
<dbReference type="PROSITE" id="PS50853">
    <property type="entry name" value="FN3"/>
    <property type="match status" value="1"/>
</dbReference>
<comment type="caution">
    <text evidence="3">The sequence shown here is derived from an EMBL/GenBank/DDBJ whole genome shotgun (WGS) entry which is preliminary data.</text>
</comment>
<dbReference type="EMBL" id="JAUZEE010000003">
    <property type="protein sequence ID" value="MDP4300562.1"/>
    <property type="molecule type" value="Genomic_DNA"/>
</dbReference>
<dbReference type="Pfam" id="PF00041">
    <property type="entry name" value="fn3"/>
    <property type="match status" value="1"/>
</dbReference>
<sequence length="864" mass="89346">MQRKLIAALVAGALEIYAGSVAAQAVACGTQDGPQYFTVGQRNPVTGYGEYVKDSNNLALQICKDPNLCFFDPQVPGNLVSEQTGTGGESFFWLADSVTTDAVTGFELRFVMAAEATYTTEEPTAGEQLSFTRFRVRMNTDQLGRYTISHPWGKHEVTVETIDAAGWEINETFDIAFVPGQTDACGKVGPWLRWTDVGDPRLLPGEAPASSLPPGFIGDGATPHTVTGGVNGQNVVAIEARALFTDAPVNFVSVNGVPSNRIVNPLFVVQGQQWDGDTQAILASDRITYRRTAGSNDTRIDAFATSDAGSTVTVKDVTTTAATGTAITSPVTLDRDAGVFSTAQGIGARNPTTALPIGMELVAHGVSGTGSAGQATRLVRGLKDSVVIQQADYDPVSGTLTVRATSSDAAVAASRLIIDETATAATGAPLAMAVPPGSVTVNSPAGGSDTAQVRVVDQTALQAPTGATAALQSGAILVSWNDSANEFGYQIDRFVNGSTTATTLPAAIGADVTQFADTGVADDNSYAYKVVAIRGNERAESTLSNAVLVPIVAPTMTSVTAPVGSTTSLVVRWSRTSPSLRSYRVIRVSGSGDTVIGTVAAGAAMQFTDTGLTADTSYTYRVEVVSSSGAFVSSATLSGRTTGAALSLTAPTGLSIAADTAATNAVVVRWTDTANGETGYRVTRNRYAHDLTTGLAVSNTATRTVTGANLQVYNSNTLHIGTNLAGSLPNPGIFKFVLSAVNGTAASPTAETGFHYNGTVPVPGNVNARVNDLTFGNATGAANAGVAEYDVQYCVGSLTTCSGTAGTWRDFKTVPRTGAAASVNYVGLPAGTNTYRFRVRSATPDVVGANSAWVMSANVRSITR</sequence>
<keyword evidence="1" id="KW-0732">Signal</keyword>
<evidence type="ECO:0000256" key="1">
    <source>
        <dbReference type="SAM" id="SignalP"/>
    </source>
</evidence>
<evidence type="ECO:0000259" key="2">
    <source>
        <dbReference type="PROSITE" id="PS50853"/>
    </source>
</evidence>
<protein>
    <recommendedName>
        <fullName evidence="2">Fibronectin type-III domain-containing protein</fullName>
    </recommendedName>
</protein>
<dbReference type="CDD" id="cd00063">
    <property type="entry name" value="FN3"/>
    <property type="match status" value="1"/>
</dbReference>
<evidence type="ECO:0000313" key="3">
    <source>
        <dbReference type="EMBL" id="MDP4300562.1"/>
    </source>
</evidence>
<dbReference type="Proteomes" id="UP001235760">
    <property type="component" value="Unassembled WGS sequence"/>
</dbReference>
<dbReference type="SMART" id="SM00060">
    <property type="entry name" value="FN3"/>
    <property type="match status" value="3"/>
</dbReference>
<accession>A0ABT9G242</accession>
<keyword evidence="4" id="KW-1185">Reference proteome</keyword>
<proteinExistence type="predicted"/>
<feature type="chain" id="PRO_5046038226" description="Fibronectin type-III domain-containing protein" evidence="1">
    <location>
        <begin position="24"/>
        <end position="864"/>
    </location>
</feature>
<dbReference type="InterPro" id="IPR036116">
    <property type="entry name" value="FN3_sf"/>
</dbReference>
<reference evidence="3 4" key="1">
    <citation type="submission" date="2023-08" db="EMBL/GenBank/DDBJ databases">
        <authorList>
            <person name="Roldan D.M."/>
            <person name="Menes R.J."/>
        </authorList>
    </citation>
    <scope>NUCLEOTIDE SEQUENCE [LARGE SCALE GENOMIC DNA]</scope>
    <source>
        <strain evidence="3 4">CCM 2812</strain>
    </source>
</reference>
<name>A0ABT9G242_LEPDI</name>